<evidence type="ECO:0000259" key="2">
    <source>
        <dbReference type="Pfam" id="PF13635"/>
    </source>
</evidence>
<evidence type="ECO:0000313" key="3">
    <source>
        <dbReference type="EMBL" id="ETR65226.1"/>
    </source>
</evidence>
<dbReference type="Pfam" id="PF13635">
    <property type="entry name" value="DUF4143"/>
    <property type="match status" value="1"/>
</dbReference>
<feature type="non-terminal residue" evidence="3">
    <location>
        <position position="256"/>
    </location>
</feature>
<proteinExistence type="predicted"/>
<dbReference type="PANTHER" id="PTHR43566">
    <property type="entry name" value="CONSERVED PROTEIN"/>
    <property type="match status" value="1"/>
</dbReference>
<evidence type="ECO:0000259" key="1">
    <source>
        <dbReference type="Pfam" id="PF13173"/>
    </source>
</evidence>
<accession>A0A1V1NRU9</accession>
<reference evidence="4" key="1">
    <citation type="submission" date="2012-11" db="EMBL/GenBank/DDBJ databases">
        <authorList>
            <person name="Lucero-Rivera Y.E."/>
            <person name="Tovar-Ramirez D."/>
        </authorList>
    </citation>
    <scope>NUCLEOTIDE SEQUENCE [LARGE SCALE GENOMIC DNA]</scope>
    <source>
        <strain evidence="4">Araruama</strain>
    </source>
</reference>
<dbReference type="PANTHER" id="PTHR43566:SF1">
    <property type="entry name" value="AAA+ ATPASE DOMAIN-CONTAINING PROTEIN"/>
    <property type="match status" value="1"/>
</dbReference>
<evidence type="ECO:0000313" key="4">
    <source>
        <dbReference type="Proteomes" id="UP000189670"/>
    </source>
</evidence>
<dbReference type="AlphaFoldDB" id="A0A1V1NRU9"/>
<gene>
    <name evidence="3" type="ORF">OMM_14599</name>
</gene>
<feature type="domain" description="AAA" evidence="1">
    <location>
        <begin position="17"/>
        <end position="134"/>
    </location>
</feature>
<organism evidence="3 4">
    <name type="scientific">Candidatus Magnetoglobus multicellularis str. Araruama</name>
    <dbReference type="NCBI Taxonomy" id="890399"/>
    <lineage>
        <taxon>Bacteria</taxon>
        <taxon>Pseudomonadati</taxon>
        <taxon>Thermodesulfobacteriota</taxon>
        <taxon>Desulfobacteria</taxon>
        <taxon>Desulfobacterales</taxon>
        <taxon>Desulfobacteraceae</taxon>
        <taxon>Candidatus Magnetoglobus</taxon>
    </lineage>
</organism>
<dbReference type="InterPro" id="IPR027417">
    <property type="entry name" value="P-loop_NTPase"/>
</dbReference>
<dbReference type="InterPro" id="IPR041682">
    <property type="entry name" value="AAA_14"/>
</dbReference>
<feature type="domain" description="DUF4143" evidence="2">
    <location>
        <begin position="193"/>
        <end position="254"/>
    </location>
</feature>
<comment type="caution">
    <text evidence="3">The sequence shown here is derived from an EMBL/GenBank/DDBJ whole genome shotgun (WGS) entry which is preliminary data.</text>
</comment>
<dbReference type="EMBL" id="ATBP01003057">
    <property type="protein sequence ID" value="ETR65226.1"/>
    <property type="molecule type" value="Genomic_DNA"/>
</dbReference>
<dbReference type="SUPFAM" id="SSF52540">
    <property type="entry name" value="P-loop containing nucleoside triphosphate hydrolases"/>
    <property type="match status" value="1"/>
</dbReference>
<protein>
    <submittedName>
        <fullName evidence="3">ATPase AAA family</fullName>
    </submittedName>
</protein>
<dbReference type="Proteomes" id="UP000189670">
    <property type="component" value="Unassembled WGS sequence"/>
</dbReference>
<dbReference type="InterPro" id="IPR025420">
    <property type="entry name" value="DUF4143"/>
</dbReference>
<dbReference type="Pfam" id="PF13173">
    <property type="entry name" value="AAA_14"/>
    <property type="match status" value="1"/>
</dbReference>
<name>A0A1V1NRU9_9BACT</name>
<sequence>MIKKRYLTKYILDDLNEKMVFVGGPRQVGKTTLASELVSNNFSQFDYFNWDNRQDRMRMLKSEWSGNASLIIFDEIHKYNKWKTFIKGEYDKLKKKYKFILTGSARLDIYRKGGDSMQGRYFYYCLHPFTLAELINESKRPDLFKEIVFPSKFMKDEWLMLDKFGGFPEPIIKQSSRMLRRWHQDKHDRVFRDDIRDVENIRDISSIQLLGNLLPERVASPLSINSIREDLEVSHKAVSRWLNILESFYYCFRIYP</sequence>